<proteinExistence type="predicted"/>
<reference evidence="1 2" key="1">
    <citation type="submission" date="2020-07" db="EMBL/GenBank/DDBJ databases">
        <title>Complete genome and description of Chryseobacterium manosquense strain Marseille-Q2069 sp. nov.</title>
        <authorList>
            <person name="Boxberger M."/>
        </authorList>
    </citation>
    <scope>NUCLEOTIDE SEQUENCE [LARGE SCALE GENOMIC DNA]</scope>
    <source>
        <strain evidence="1 2">Marseille-Q2069</strain>
    </source>
</reference>
<gene>
    <name evidence="1" type="ORF">H0S70_05825</name>
</gene>
<organism evidence="1 2">
    <name type="scientific">Chryseobacterium manosquense</name>
    <dbReference type="NCBI Taxonomy" id="2754694"/>
    <lineage>
        <taxon>Bacteria</taxon>
        <taxon>Pseudomonadati</taxon>
        <taxon>Bacteroidota</taxon>
        <taxon>Flavobacteriia</taxon>
        <taxon>Flavobacteriales</taxon>
        <taxon>Weeksellaceae</taxon>
        <taxon>Chryseobacterium group</taxon>
        <taxon>Chryseobacterium</taxon>
    </lineage>
</organism>
<dbReference type="Proteomes" id="UP000516438">
    <property type="component" value="Chromosome"/>
</dbReference>
<evidence type="ECO:0000313" key="1">
    <source>
        <dbReference type="EMBL" id="QNS42480.1"/>
    </source>
</evidence>
<keyword evidence="2" id="KW-1185">Reference proteome</keyword>
<name>A0A7H1DZS2_9FLAO</name>
<dbReference type="AlphaFoldDB" id="A0A7H1DZS2"/>
<dbReference type="EMBL" id="CP060203">
    <property type="protein sequence ID" value="QNS42480.1"/>
    <property type="molecule type" value="Genomic_DNA"/>
</dbReference>
<protein>
    <recommendedName>
        <fullName evidence="3">WG repeat-containing protein</fullName>
    </recommendedName>
</protein>
<sequence length="180" mass="21248">MEDFKIEVFRDEEIYYRKLGKLLYHGFFIVEKDKKFVITDEFFNVITKGMFDEIKPAFRNHFWGRLNEHWRLYNMENHTVGHYAFKFVDTFILDFANVSIDGTAFGFCNRKGNFVIEAQYGAGAYLGMNYFLISKGNEFAVIDKNENFIIPFSCGDAPTFSVVIQQILKNKKPLKEWLRL</sequence>
<evidence type="ECO:0000313" key="2">
    <source>
        <dbReference type="Proteomes" id="UP000516438"/>
    </source>
</evidence>
<accession>A0A7H1DZS2</accession>
<evidence type="ECO:0008006" key="3">
    <source>
        <dbReference type="Google" id="ProtNLM"/>
    </source>
</evidence>
<dbReference type="KEGG" id="cmaq:H0S70_05825"/>
<dbReference type="RefSeq" id="WP_188322028.1">
    <property type="nucleotide sequence ID" value="NZ_CP060203.1"/>
</dbReference>